<feature type="transmembrane region" description="Helical" evidence="11">
    <location>
        <begin position="242"/>
        <end position="261"/>
    </location>
</feature>
<keyword evidence="7" id="KW-0675">Receptor</keyword>
<sequence length="316" mass="36886">KTPIQIFQIVIYSAVSFLGATGNGLVIWFCLVRMKKTVNVVWFLNLAMADFTFAMLLPFVITRTILDFHWPFGDFMCRLIWFLLFLNMVISVLQLMVISLDRCVNVLFPVWCRKHRTRRLALIVLLIIWVISVTLTLPSYILRITINKEGKINCILGAGENWIPLTRFFLFFLVPLIVIVSCYTIIMLHIKDKSIIRSSKPLKLIVAVVFAFFVCWCPYYFFVLFGLFQSRSNDFFRIGIEISVALMLFNSCINPFLYVFIGRDFKQKFWGSFQAMLEKAFKEDTEKTDMKNSKTQSSVEHRLTSFYVKDKAPNRS</sequence>
<dbReference type="GO" id="GO:0006954">
    <property type="term" value="P:inflammatory response"/>
    <property type="evidence" value="ECO:0007669"/>
    <property type="project" value="TreeGrafter"/>
</dbReference>
<evidence type="ECO:0000256" key="7">
    <source>
        <dbReference type="ARBA" id="ARBA00023170"/>
    </source>
</evidence>
<comment type="caution">
    <text evidence="13">The sequence shown here is derived from an EMBL/GenBank/DDBJ whole genome shotgun (WGS) entry which is preliminary data.</text>
</comment>
<keyword evidence="3 11" id="KW-1133">Transmembrane helix</keyword>
<keyword evidence="14" id="KW-1185">Reference proteome</keyword>
<evidence type="ECO:0000256" key="6">
    <source>
        <dbReference type="ARBA" id="ARBA00023157"/>
    </source>
</evidence>
<feature type="compositionally biased region" description="Basic and acidic residues" evidence="10">
    <location>
        <begin position="299"/>
        <end position="316"/>
    </location>
</feature>
<evidence type="ECO:0000256" key="2">
    <source>
        <dbReference type="ARBA" id="ARBA00022692"/>
    </source>
</evidence>
<dbReference type="GO" id="GO:0005886">
    <property type="term" value="C:plasma membrane"/>
    <property type="evidence" value="ECO:0007669"/>
    <property type="project" value="TreeGrafter"/>
</dbReference>
<feature type="transmembrane region" description="Helical" evidence="11">
    <location>
        <begin position="38"/>
        <end position="59"/>
    </location>
</feature>
<gene>
    <name evidence="13" type="ORF">GDO81_025999</name>
</gene>
<feature type="transmembrane region" description="Helical" evidence="11">
    <location>
        <begin position="120"/>
        <end position="141"/>
    </location>
</feature>
<dbReference type="PANTHER" id="PTHR24225:SF24">
    <property type="entry name" value="G-PROTEIN COUPLED RECEPTORS FAMILY 1 PROFILE DOMAIN-CONTAINING PROTEIN"/>
    <property type="match status" value="1"/>
</dbReference>
<feature type="transmembrane region" description="Helical" evidence="11">
    <location>
        <begin position="202"/>
        <end position="222"/>
    </location>
</feature>
<protein>
    <recommendedName>
        <fullName evidence="12">G-protein coupled receptors family 1 profile domain-containing protein</fullName>
    </recommendedName>
</protein>
<dbReference type="GO" id="GO:0007204">
    <property type="term" value="P:positive regulation of cytosolic calcium ion concentration"/>
    <property type="evidence" value="ECO:0007669"/>
    <property type="project" value="TreeGrafter"/>
</dbReference>
<dbReference type="SUPFAM" id="SSF81321">
    <property type="entry name" value="Family A G protein-coupled receptor-like"/>
    <property type="match status" value="1"/>
</dbReference>
<dbReference type="GO" id="GO:0007200">
    <property type="term" value="P:phospholipase C-activating G protein-coupled receptor signaling pathway"/>
    <property type="evidence" value="ECO:0007669"/>
    <property type="project" value="TreeGrafter"/>
</dbReference>
<keyword evidence="2 11" id="KW-0812">Transmembrane</keyword>
<dbReference type="GO" id="GO:0004875">
    <property type="term" value="F:complement receptor activity"/>
    <property type="evidence" value="ECO:0007669"/>
    <property type="project" value="TreeGrafter"/>
</dbReference>
<evidence type="ECO:0000256" key="9">
    <source>
        <dbReference type="ARBA" id="ARBA00025736"/>
    </source>
</evidence>
<dbReference type="Pfam" id="PF00001">
    <property type="entry name" value="7tm_1"/>
    <property type="match status" value="1"/>
</dbReference>
<feature type="transmembrane region" description="Helical" evidence="11">
    <location>
        <begin position="79"/>
        <end position="100"/>
    </location>
</feature>
<dbReference type="InterPro" id="IPR017452">
    <property type="entry name" value="GPCR_Rhodpsn_7TM"/>
</dbReference>
<reference evidence="13" key="1">
    <citation type="thesis" date="2020" institute="ProQuest LLC" country="789 East Eisenhower Parkway, Ann Arbor, MI, USA">
        <title>Comparative Genomics and Chromosome Evolution.</title>
        <authorList>
            <person name="Mudd A.B."/>
        </authorList>
    </citation>
    <scope>NUCLEOTIDE SEQUENCE</scope>
    <source>
        <strain evidence="13">237g6f4</strain>
        <tissue evidence="13">Blood</tissue>
    </source>
</reference>
<evidence type="ECO:0000256" key="5">
    <source>
        <dbReference type="ARBA" id="ARBA00023136"/>
    </source>
</evidence>
<evidence type="ECO:0000256" key="3">
    <source>
        <dbReference type="ARBA" id="ARBA00022989"/>
    </source>
</evidence>
<name>A0AAV6ZGR3_ENGPU</name>
<evidence type="ECO:0000259" key="12">
    <source>
        <dbReference type="PROSITE" id="PS50262"/>
    </source>
</evidence>
<dbReference type="FunFam" id="1.20.1070.10:FF:000034">
    <property type="entry name" value="G-protein coupled receptor 1"/>
    <property type="match status" value="1"/>
</dbReference>
<dbReference type="Proteomes" id="UP000824782">
    <property type="component" value="Unassembled WGS sequence"/>
</dbReference>
<dbReference type="Gene3D" id="1.20.1070.10">
    <property type="entry name" value="Rhodopsin 7-helix transmembrane proteins"/>
    <property type="match status" value="1"/>
</dbReference>
<feature type="domain" description="G-protein coupled receptors family 1 profile" evidence="12">
    <location>
        <begin position="22"/>
        <end position="258"/>
    </location>
</feature>
<dbReference type="PROSITE" id="PS50262">
    <property type="entry name" value="G_PROTEIN_RECEP_F1_2"/>
    <property type="match status" value="1"/>
</dbReference>
<dbReference type="PRINTS" id="PR00237">
    <property type="entry name" value="GPCRRHODOPSN"/>
</dbReference>
<evidence type="ECO:0000256" key="8">
    <source>
        <dbReference type="ARBA" id="ARBA00023224"/>
    </source>
</evidence>
<evidence type="ECO:0000256" key="1">
    <source>
        <dbReference type="ARBA" id="ARBA00004141"/>
    </source>
</evidence>
<keyword evidence="6" id="KW-1015">Disulfide bond</keyword>
<feature type="region of interest" description="Disordered" evidence="10">
    <location>
        <begin position="286"/>
        <end position="316"/>
    </location>
</feature>
<dbReference type="AlphaFoldDB" id="A0AAV6ZGR3"/>
<organism evidence="13 14">
    <name type="scientific">Engystomops pustulosus</name>
    <name type="common">Tungara frog</name>
    <name type="synonym">Physalaemus pustulosus</name>
    <dbReference type="NCBI Taxonomy" id="76066"/>
    <lineage>
        <taxon>Eukaryota</taxon>
        <taxon>Metazoa</taxon>
        <taxon>Chordata</taxon>
        <taxon>Craniata</taxon>
        <taxon>Vertebrata</taxon>
        <taxon>Euteleostomi</taxon>
        <taxon>Amphibia</taxon>
        <taxon>Batrachia</taxon>
        <taxon>Anura</taxon>
        <taxon>Neobatrachia</taxon>
        <taxon>Hyloidea</taxon>
        <taxon>Leptodactylidae</taxon>
        <taxon>Leiuperinae</taxon>
        <taxon>Engystomops</taxon>
    </lineage>
</organism>
<evidence type="ECO:0000256" key="11">
    <source>
        <dbReference type="SAM" id="Phobius"/>
    </source>
</evidence>
<feature type="non-terminal residue" evidence="13">
    <location>
        <position position="1"/>
    </location>
</feature>
<feature type="transmembrane region" description="Helical" evidence="11">
    <location>
        <begin position="168"/>
        <end position="190"/>
    </location>
</feature>
<keyword evidence="8" id="KW-0807">Transducer</keyword>
<dbReference type="EMBL" id="WNYA01000460">
    <property type="protein sequence ID" value="KAG8548246.1"/>
    <property type="molecule type" value="Genomic_DNA"/>
</dbReference>
<comment type="similarity">
    <text evidence="9">Belongs to the chemokine-like receptor (CMKLR) family.</text>
</comment>
<dbReference type="InterPro" id="IPR000276">
    <property type="entry name" value="GPCR_Rhodpsn"/>
</dbReference>
<feature type="transmembrane region" description="Helical" evidence="11">
    <location>
        <begin position="6"/>
        <end position="31"/>
    </location>
</feature>
<dbReference type="GO" id="GO:0004930">
    <property type="term" value="F:G protein-coupled receptor activity"/>
    <property type="evidence" value="ECO:0007669"/>
    <property type="project" value="UniProtKB-KW"/>
</dbReference>
<dbReference type="PANTHER" id="PTHR24225">
    <property type="entry name" value="CHEMOTACTIC RECEPTOR"/>
    <property type="match status" value="1"/>
</dbReference>
<keyword evidence="5 11" id="KW-0472">Membrane</keyword>
<dbReference type="PRINTS" id="PR00526">
    <property type="entry name" value="FMETLEUPHER"/>
</dbReference>
<evidence type="ECO:0000313" key="13">
    <source>
        <dbReference type="EMBL" id="KAG8548246.1"/>
    </source>
</evidence>
<evidence type="ECO:0000313" key="14">
    <source>
        <dbReference type="Proteomes" id="UP000824782"/>
    </source>
</evidence>
<dbReference type="InterPro" id="IPR000826">
    <property type="entry name" value="Formyl_rcpt-rel"/>
</dbReference>
<keyword evidence="4" id="KW-0297">G-protein coupled receptor</keyword>
<evidence type="ECO:0000256" key="10">
    <source>
        <dbReference type="SAM" id="MobiDB-lite"/>
    </source>
</evidence>
<accession>A0AAV6ZGR3</accession>
<comment type="subcellular location">
    <subcellularLocation>
        <location evidence="1">Membrane</location>
        <topology evidence="1">Multi-pass membrane protein</topology>
    </subcellularLocation>
</comment>
<proteinExistence type="inferred from homology"/>
<evidence type="ECO:0000256" key="4">
    <source>
        <dbReference type="ARBA" id="ARBA00023040"/>
    </source>
</evidence>